<sequence length="649" mass="71064">MALESRVAKLEHALAQIDPLHPEINDHYNPSDSPPRSESTGGRQGTHRPVDQFDETPSFTFAKIVKSALQHRGHTVPPMNDPTGVLQPGSTVQTPTNPNPCLPSPSVAEEMLTAVYLHIQGRYAFIDYPRLRAWHDRRESICFAGPTAPLDDQIGAFFIWMMYASGVSFARSEPTLESAETYLEQAMRYVETVITPHDLTSVRALLMLIFFAFRAPSGPPMWHVCGFAMRFGRPFNLVDKDIDVELPVDVDVECTDDATILALQQAQAAGSPPPYTVTGKLTTMTSAIHSARIYRIRSRIQAEFFTIDAPAPTREGVEGFLTELEDWRRSIPSAKPKFPCQEKARFHMTYFQGILFCLRPAVTRVTPTDPLLVLCATAAAEACEAPGTKPQPLCSLYHIFICGMTLLHCLSVVPNVVSSRVSSRAIRACSSTLAIYAQQFPAAVPFRELFEHMADEVLNESQCEATTSAIGQLLMGNYDKISAIYDTISNKNVIAPMPVTAGSIPESAPMYAQTIEPSSQTMGPPVLPSYTTSQESQLQNHNQNQAQTQNQSQSLSQSLGQGLIPTILGPDSMSMGDMKPFELTLDNALSGTTATGTPGNPATPGSFSLDFAALHNFTDLTSMFDFPPALEEGLGGWQADWTDPWGTLR</sequence>
<dbReference type="GO" id="GO:0046872">
    <property type="term" value="F:metal ion binding"/>
    <property type="evidence" value="ECO:0007669"/>
    <property type="project" value="UniProtKB-KW"/>
</dbReference>
<dbReference type="PANTHER" id="PTHR47782">
    <property type="entry name" value="ZN(II)2CYS6 TRANSCRIPTION FACTOR (EUROFUNG)-RELATED"/>
    <property type="match status" value="1"/>
</dbReference>
<evidence type="ECO:0000313" key="9">
    <source>
        <dbReference type="EMBL" id="RSH90262.1"/>
    </source>
</evidence>
<dbReference type="InterPro" id="IPR052202">
    <property type="entry name" value="Yeast_MetPath_Reg"/>
</dbReference>
<evidence type="ECO:0000313" key="10">
    <source>
        <dbReference type="Proteomes" id="UP000279259"/>
    </source>
</evidence>
<dbReference type="PANTHER" id="PTHR47782:SF12">
    <property type="entry name" value="ZN(II)2CYS6 TRANSCRIPTION FACTOR (EUROFUNG)"/>
    <property type="match status" value="1"/>
</dbReference>
<keyword evidence="2" id="KW-0479">Metal-binding</keyword>
<gene>
    <name evidence="9" type="ORF">EHS25_001596</name>
</gene>
<evidence type="ECO:0000256" key="2">
    <source>
        <dbReference type="ARBA" id="ARBA00022723"/>
    </source>
</evidence>
<dbReference type="GO" id="GO:0045944">
    <property type="term" value="P:positive regulation of transcription by RNA polymerase II"/>
    <property type="evidence" value="ECO:0007669"/>
    <property type="project" value="TreeGrafter"/>
</dbReference>
<evidence type="ECO:0008006" key="11">
    <source>
        <dbReference type="Google" id="ProtNLM"/>
    </source>
</evidence>
<reference evidence="9 10" key="1">
    <citation type="submission" date="2018-11" db="EMBL/GenBank/DDBJ databases">
        <title>Genome sequence of Saitozyma podzolica DSM 27192.</title>
        <authorList>
            <person name="Aliyu H."/>
            <person name="Gorte O."/>
            <person name="Ochsenreither K."/>
        </authorList>
    </citation>
    <scope>NUCLEOTIDE SEQUENCE [LARGE SCALE GENOMIC DNA]</scope>
    <source>
        <strain evidence="9 10">DSM 27192</strain>
    </source>
</reference>
<evidence type="ECO:0000256" key="8">
    <source>
        <dbReference type="SAM" id="MobiDB-lite"/>
    </source>
</evidence>
<name>A0A427YGQ1_9TREE</name>
<keyword evidence="5" id="KW-0238">DNA-binding</keyword>
<dbReference type="AlphaFoldDB" id="A0A427YGQ1"/>
<dbReference type="EMBL" id="RSCD01000011">
    <property type="protein sequence ID" value="RSH90262.1"/>
    <property type="molecule type" value="Genomic_DNA"/>
</dbReference>
<keyword evidence="4" id="KW-0805">Transcription regulation</keyword>
<evidence type="ECO:0000256" key="4">
    <source>
        <dbReference type="ARBA" id="ARBA00023015"/>
    </source>
</evidence>
<feature type="region of interest" description="Disordered" evidence="8">
    <location>
        <begin position="17"/>
        <end position="54"/>
    </location>
</feature>
<feature type="region of interest" description="Disordered" evidence="8">
    <location>
        <begin position="73"/>
        <end position="101"/>
    </location>
</feature>
<feature type="compositionally biased region" description="Low complexity" evidence="8">
    <location>
        <begin position="536"/>
        <end position="558"/>
    </location>
</feature>
<proteinExistence type="predicted"/>
<dbReference type="Proteomes" id="UP000279259">
    <property type="component" value="Unassembled WGS sequence"/>
</dbReference>
<dbReference type="OrthoDB" id="3364175at2759"/>
<keyword evidence="6" id="KW-0804">Transcription</keyword>
<dbReference type="CDD" id="cd12148">
    <property type="entry name" value="fungal_TF_MHR"/>
    <property type="match status" value="1"/>
</dbReference>
<keyword evidence="10" id="KW-1185">Reference proteome</keyword>
<keyword evidence="7" id="KW-0539">Nucleus</keyword>
<comment type="subcellular location">
    <subcellularLocation>
        <location evidence="1">Nucleus</location>
    </subcellularLocation>
</comment>
<feature type="compositionally biased region" description="Polar residues" evidence="8">
    <location>
        <begin position="28"/>
        <end position="41"/>
    </location>
</feature>
<comment type="caution">
    <text evidence="9">The sequence shown here is derived from an EMBL/GenBank/DDBJ whole genome shotgun (WGS) entry which is preliminary data.</text>
</comment>
<dbReference type="GO" id="GO:0005634">
    <property type="term" value="C:nucleus"/>
    <property type="evidence" value="ECO:0007669"/>
    <property type="project" value="UniProtKB-SubCell"/>
</dbReference>
<keyword evidence="3" id="KW-0862">Zinc</keyword>
<accession>A0A427YGQ1</accession>
<dbReference type="GO" id="GO:0000981">
    <property type="term" value="F:DNA-binding transcription factor activity, RNA polymerase II-specific"/>
    <property type="evidence" value="ECO:0007669"/>
    <property type="project" value="TreeGrafter"/>
</dbReference>
<dbReference type="GO" id="GO:0043565">
    <property type="term" value="F:sequence-specific DNA binding"/>
    <property type="evidence" value="ECO:0007669"/>
    <property type="project" value="TreeGrafter"/>
</dbReference>
<evidence type="ECO:0000256" key="6">
    <source>
        <dbReference type="ARBA" id="ARBA00023163"/>
    </source>
</evidence>
<evidence type="ECO:0000256" key="7">
    <source>
        <dbReference type="ARBA" id="ARBA00023242"/>
    </source>
</evidence>
<evidence type="ECO:0000256" key="5">
    <source>
        <dbReference type="ARBA" id="ARBA00023125"/>
    </source>
</evidence>
<evidence type="ECO:0000256" key="3">
    <source>
        <dbReference type="ARBA" id="ARBA00022833"/>
    </source>
</evidence>
<organism evidence="9 10">
    <name type="scientific">Saitozyma podzolica</name>
    <dbReference type="NCBI Taxonomy" id="1890683"/>
    <lineage>
        <taxon>Eukaryota</taxon>
        <taxon>Fungi</taxon>
        <taxon>Dikarya</taxon>
        <taxon>Basidiomycota</taxon>
        <taxon>Agaricomycotina</taxon>
        <taxon>Tremellomycetes</taxon>
        <taxon>Tremellales</taxon>
        <taxon>Trimorphomycetaceae</taxon>
        <taxon>Saitozyma</taxon>
    </lineage>
</organism>
<protein>
    <recommendedName>
        <fullName evidence="11">Transcription factor domain-containing protein</fullName>
    </recommendedName>
</protein>
<evidence type="ECO:0000256" key="1">
    <source>
        <dbReference type="ARBA" id="ARBA00004123"/>
    </source>
</evidence>
<feature type="region of interest" description="Disordered" evidence="8">
    <location>
        <begin position="516"/>
        <end position="558"/>
    </location>
</feature>